<proteinExistence type="predicted"/>
<feature type="region of interest" description="Disordered" evidence="1">
    <location>
        <begin position="1"/>
        <end position="20"/>
    </location>
</feature>
<keyword evidence="4" id="KW-1185">Reference proteome</keyword>
<dbReference type="EMBL" id="CP091511">
    <property type="protein sequence ID" value="UOO89514.1"/>
    <property type="molecule type" value="Genomic_DNA"/>
</dbReference>
<dbReference type="Gene3D" id="1.10.720.30">
    <property type="entry name" value="SAP domain"/>
    <property type="match status" value="1"/>
</dbReference>
<dbReference type="Proteomes" id="UP000832011">
    <property type="component" value="Chromosome"/>
</dbReference>
<evidence type="ECO:0000313" key="4">
    <source>
        <dbReference type="Proteomes" id="UP000832011"/>
    </source>
</evidence>
<feature type="compositionally biased region" description="Basic and acidic residues" evidence="1">
    <location>
        <begin position="9"/>
        <end position="20"/>
    </location>
</feature>
<name>A0ABY4E147_9NEIS</name>
<evidence type="ECO:0000313" key="3">
    <source>
        <dbReference type="EMBL" id="UOO89514.1"/>
    </source>
</evidence>
<evidence type="ECO:0000256" key="1">
    <source>
        <dbReference type="SAM" id="MobiDB-lite"/>
    </source>
</evidence>
<reference evidence="3 4" key="1">
    <citation type="journal article" date="2022" name="Res Sq">
        <title>Evolution of multicellular longitudinally dividing oral cavity symbionts (Neisseriaceae).</title>
        <authorList>
            <person name="Nyongesa S."/>
            <person name="Weber P."/>
            <person name="Bernet E."/>
            <person name="Pullido F."/>
            <person name="Nieckarz M."/>
            <person name="Delaby M."/>
            <person name="Nieves C."/>
            <person name="Viehboeck T."/>
            <person name="Krause N."/>
            <person name="Rivera-Millot A."/>
            <person name="Nakamura A."/>
            <person name="Vischer N."/>
            <person name="VanNieuwenhze M."/>
            <person name="Brun Y."/>
            <person name="Cava F."/>
            <person name="Bulgheresi S."/>
            <person name="Veyrier F."/>
        </authorList>
    </citation>
    <scope>NUCLEOTIDE SEQUENCE [LARGE SCALE GENOMIC DNA]</scope>
    <source>
        <strain evidence="3 4">SN4</strain>
    </source>
</reference>
<organism evidence="3 4">
    <name type="scientific">Vitreoscilla massiliensis</name>
    <dbReference type="NCBI Taxonomy" id="1689272"/>
    <lineage>
        <taxon>Bacteria</taxon>
        <taxon>Pseudomonadati</taxon>
        <taxon>Pseudomonadota</taxon>
        <taxon>Betaproteobacteria</taxon>
        <taxon>Neisseriales</taxon>
        <taxon>Neisseriaceae</taxon>
        <taxon>Vitreoscilla</taxon>
    </lineage>
</organism>
<gene>
    <name evidence="3" type="ORF">LVJ82_00600</name>
</gene>
<accession>A0ABY4E147</accession>
<feature type="domain" description="HeH/LEM" evidence="2">
    <location>
        <begin position="27"/>
        <end position="60"/>
    </location>
</feature>
<sequence>MGLSSFNRMRREAEQKKPEHVVVKPDLSKLSVGELREHLAEHGVAFDPKASKAELLKLIEA</sequence>
<dbReference type="RefSeq" id="WP_058357203.1">
    <property type="nucleotide sequence ID" value="NZ_CABKVG010000010.1"/>
</dbReference>
<dbReference type="Pfam" id="PF12949">
    <property type="entry name" value="HeH"/>
    <property type="match status" value="1"/>
</dbReference>
<dbReference type="InterPro" id="IPR025856">
    <property type="entry name" value="HeH/LEM_domain"/>
</dbReference>
<evidence type="ECO:0000259" key="2">
    <source>
        <dbReference type="Pfam" id="PF12949"/>
    </source>
</evidence>
<protein>
    <submittedName>
        <fullName evidence="3">HeH/LEM domain-containing protein</fullName>
    </submittedName>
</protein>
<dbReference type="InterPro" id="IPR036361">
    <property type="entry name" value="SAP_dom_sf"/>
</dbReference>